<dbReference type="GO" id="GO:0004090">
    <property type="term" value="F:carbonyl reductase (NADPH) activity"/>
    <property type="evidence" value="ECO:0007669"/>
    <property type="project" value="TreeGrafter"/>
</dbReference>
<dbReference type="PANTHER" id="PTHR43943:SF15">
    <property type="entry name" value="DEHYDROGENASE_REDUCTASE MEMBER 2"/>
    <property type="match status" value="1"/>
</dbReference>
<evidence type="ECO:0000256" key="1">
    <source>
        <dbReference type="ARBA" id="ARBA00006484"/>
    </source>
</evidence>
<keyword evidence="3" id="KW-1185">Reference proteome</keyword>
<sequence length="136" mass="14934">AAGNGAPQSSWWRQSPCLLFLSVTPWRCLSHFISFLGLGAYNVSKTALLGLTKTLAVELAPKNIRVNCLVPGFIKTDFSQVVSTEKNFEEYWKKIFGMQRVGKPEECAGLVSFLCSPDASYITGENIVIAGFSPRL</sequence>
<evidence type="ECO:0000313" key="2">
    <source>
        <dbReference type="Ensembl" id="ENSMMMP00000014536.1"/>
    </source>
</evidence>
<proteinExistence type="inferred from homology"/>
<dbReference type="InterPro" id="IPR002347">
    <property type="entry name" value="SDR_fam"/>
</dbReference>
<organism evidence="2 3">
    <name type="scientific">Marmota marmota marmota</name>
    <name type="common">Alpine marmot</name>
    <dbReference type="NCBI Taxonomy" id="9994"/>
    <lineage>
        <taxon>Eukaryota</taxon>
        <taxon>Metazoa</taxon>
        <taxon>Chordata</taxon>
        <taxon>Craniata</taxon>
        <taxon>Vertebrata</taxon>
        <taxon>Euteleostomi</taxon>
        <taxon>Mammalia</taxon>
        <taxon>Eutheria</taxon>
        <taxon>Euarchontoglires</taxon>
        <taxon>Glires</taxon>
        <taxon>Rodentia</taxon>
        <taxon>Sciuromorpha</taxon>
        <taxon>Sciuridae</taxon>
        <taxon>Xerinae</taxon>
        <taxon>Marmotini</taxon>
        <taxon>Marmota</taxon>
    </lineage>
</organism>
<dbReference type="InterPro" id="IPR036291">
    <property type="entry name" value="NAD(P)-bd_dom_sf"/>
</dbReference>
<protein>
    <submittedName>
        <fullName evidence="2">Dehydrogenase/reductase 2</fullName>
    </submittedName>
</protein>
<dbReference type="Pfam" id="PF13561">
    <property type="entry name" value="adh_short_C2"/>
    <property type="match status" value="1"/>
</dbReference>
<comment type="similarity">
    <text evidence="1">Belongs to the short-chain dehydrogenases/reductases (SDR) family.</text>
</comment>
<dbReference type="AlphaFoldDB" id="A0A8C5ZJ42"/>
<dbReference type="Gene3D" id="3.40.50.720">
    <property type="entry name" value="NAD(P)-binding Rossmann-like Domain"/>
    <property type="match status" value="1"/>
</dbReference>
<reference evidence="2" key="2">
    <citation type="submission" date="2025-09" db="UniProtKB">
        <authorList>
            <consortium name="Ensembl"/>
        </authorList>
    </citation>
    <scope>IDENTIFICATION</scope>
</reference>
<dbReference type="GeneTree" id="ENSGT00940000162664"/>
<reference evidence="2" key="1">
    <citation type="submission" date="2025-08" db="UniProtKB">
        <authorList>
            <consortium name="Ensembl"/>
        </authorList>
    </citation>
    <scope>IDENTIFICATION</scope>
</reference>
<dbReference type="PANTHER" id="PTHR43943">
    <property type="entry name" value="DEHYDROGENASE/REDUCTASE (SDR FAMILY) MEMBER 4"/>
    <property type="match status" value="1"/>
</dbReference>
<dbReference type="Ensembl" id="ENSMMMT00000016578.1">
    <property type="protein sequence ID" value="ENSMMMP00000014536.1"/>
    <property type="gene ID" value="ENSMMMG00000012876.1"/>
</dbReference>
<dbReference type="Proteomes" id="UP000694407">
    <property type="component" value="Unplaced"/>
</dbReference>
<name>A0A8C5ZJ42_MARMA</name>
<accession>A0A8C5ZJ42</accession>
<evidence type="ECO:0000313" key="3">
    <source>
        <dbReference type="Proteomes" id="UP000694407"/>
    </source>
</evidence>
<dbReference type="SUPFAM" id="SSF51735">
    <property type="entry name" value="NAD(P)-binding Rossmann-fold domains"/>
    <property type="match status" value="1"/>
</dbReference>
<dbReference type="PRINTS" id="PR00081">
    <property type="entry name" value="GDHRDH"/>
</dbReference>
<gene>
    <name evidence="2" type="primary">DHRS2</name>
</gene>